<reference evidence="2 5" key="2">
    <citation type="submission" date="2020-08" db="EMBL/GenBank/DDBJ databases">
        <title>Genomic Encyclopedia of Type Strains, Phase IV (KMG-IV): sequencing the most valuable type-strain genomes for metagenomic binning, comparative biology and taxonomic classification.</title>
        <authorList>
            <person name="Goeker M."/>
        </authorList>
    </citation>
    <scope>NUCLEOTIDE SEQUENCE [LARGE SCALE GENOMIC DNA]</scope>
    <source>
        <strain evidence="2 5">DSM 105434</strain>
    </source>
</reference>
<gene>
    <name evidence="3" type="ORF">FCS05_04675</name>
    <name evidence="2" type="ORF">HNQ10_001209</name>
</gene>
<proteinExistence type="predicted"/>
<keyword evidence="5" id="KW-1185">Reference proteome</keyword>
<protein>
    <submittedName>
        <fullName evidence="3">Uncharacterized protein</fullName>
    </submittedName>
</protein>
<organism evidence="3 4">
    <name type="scientific">Deinococcus metallilatus</name>
    <dbReference type="NCBI Taxonomy" id="1211322"/>
    <lineage>
        <taxon>Bacteria</taxon>
        <taxon>Thermotogati</taxon>
        <taxon>Deinococcota</taxon>
        <taxon>Deinococci</taxon>
        <taxon>Deinococcales</taxon>
        <taxon>Deinococcaceae</taxon>
        <taxon>Deinococcus</taxon>
    </lineage>
</organism>
<dbReference type="EMBL" id="VBRC01000003">
    <property type="protein sequence ID" value="TLK29842.1"/>
    <property type="molecule type" value="Genomic_DNA"/>
</dbReference>
<evidence type="ECO:0000313" key="2">
    <source>
        <dbReference type="EMBL" id="MBB5294395.1"/>
    </source>
</evidence>
<dbReference type="RefSeq" id="WP_129117644.1">
    <property type="nucleotide sequence ID" value="NZ_BSUI01000013.1"/>
</dbReference>
<evidence type="ECO:0000313" key="4">
    <source>
        <dbReference type="Proteomes" id="UP000308000"/>
    </source>
</evidence>
<reference evidence="3 4" key="1">
    <citation type="submission" date="2019-04" db="EMBL/GenBank/DDBJ databases">
        <title>Deinococcus metalilatus MA1002 mutant No.5.</title>
        <authorList>
            <person name="Park W."/>
            <person name="Park C."/>
        </authorList>
    </citation>
    <scope>NUCLEOTIDE SEQUENCE [LARGE SCALE GENOMIC DNA]</scope>
    <source>
        <strain evidence="3 4">MA1002-m5</strain>
    </source>
</reference>
<evidence type="ECO:0000313" key="5">
    <source>
        <dbReference type="Proteomes" id="UP000536909"/>
    </source>
</evidence>
<dbReference type="Proteomes" id="UP000536909">
    <property type="component" value="Unassembled WGS sequence"/>
</dbReference>
<dbReference type="Proteomes" id="UP000308000">
    <property type="component" value="Unassembled WGS sequence"/>
</dbReference>
<feature type="signal peptide" evidence="1">
    <location>
        <begin position="1"/>
        <end position="22"/>
    </location>
</feature>
<name>A0AAJ5F7Z5_9DEIO</name>
<keyword evidence="1" id="KW-0732">Signal</keyword>
<evidence type="ECO:0000256" key="1">
    <source>
        <dbReference type="SAM" id="SignalP"/>
    </source>
</evidence>
<feature type="chain" id="PRO_5042617941" evidence="1">
    <location>
        <begin position="23"/>
        <end position="158"/>
    </location>
</feature>
<accession>A0AAJ5F7Z5</accession>
<dbReference type="EMBL" id="JACHFV010000004">
    <property type="protein sequence ID" value="MBB5294395.1"/>
    <property type="molecule type" value="Genomic_DNA"/>
</dbReference>
<comment type="caution">
    <text evidence="3">The sequence shown here is derived from an EMBL/GenBank/DDBJ whole genome shotgun (WGS) entry which is preliminary data.</text>
</comment>
<dbReference type="AlphaFoldDB" id="A0AAJ5F7Z5"/>
<evidence type="ECO:0000313" key="3">
    <source>
        <dbReference type="EMBL" id="TLK29842.1"/>
    </source>
</evidence>
<sequence length="158" mass="17201">MKKIVTTLAALALTVLPGLARADRTPANLRGFTSVCVNGSFAERDQEDEKVLTDLLGRVVQKLEAAGIQVQDNPCQPGGTVAQRQLNLFYTFETTQSGTVYSADLEGWLSRQDTLESVTLWDNGYFGELKGNGALKAADVLDTLLANFLADWRTAHPK</sequence>